<proteinExistence type="predicted"/>
<protein>
    <recommendedName>
        <fullName evidence="2">AAA+ ATPase domain-containing protein</fullName>
    </recommendedName>
</protein>
<feature type="compositionally biased region" description="Acidic residues" evidence="1">
    <location>
        <begin position="437"/>
        <end position="457"/>
    </location>
</feature>
<dbReference type="GO" id="GO:0005634">
    <property type="term" value="C:nucleus"/>
    <property type="evidence" value="ECO:0007669"/>
    <property type="project" value="TreeGrafter"/>
</dbReference>
<keyword evidence="4" id="KW-1185">Reference proteome</keyword>
<feature type="region of interest" description="Disordered" evidence="1">
    <location>
        <begin position="421"/>
        <end position="457"/>
    </location>
</feature>
<dbReference type="OrthoDB" id="9996895at2759"/>
<evidence type="ECO:0000259" key="2">
    <source>
        <dbReference type="SMART" id="SM00382"/>
    </source>
</evidence>
<dbReference type="Proteomes" id="UP000019462">
    <property type="component" value="Unassembled WGS sequence"/>
</dbReference>
<feature type="compositionally biased region" description="Basic and acidic residues" evidence="1">
    <location>
        <begin position="136"/>
        <end position="157"/>
    </location>
</feature>
<feature type="region of interest" description="Disordered" evidence="1">
    <location>
        <begin position="1"/>
        <end position="31"/>
    </location>
</feature>
<dbReference type="InterPro" id="IPR027417">
    <property type="entry name" value="P-loop_NTPase"/>
</dbReference>
<dbReference type="SMART" id="SM00382">
    <property type="entry name" value="AAA"/>
    <property type="match status" value="1"/>
</dbReference>
<evidence type="ECO:0000313" key="3">
    <source>
        <dbReference type="EMBL" id="ETS59764.1"/>
    </source>
</evidence>
<gene>
    <name evidence="3" type="ORF">PaG_06288</name>
</gene>
<dbReference type="PANTHER" id="PTHR23389:SF21">
    <property type="entry name" value="ATPASE FAMILY AAA DOMAIN-CONTAINING PROTEIN 5"/>
    <property type="match status" value="1"/>
</dbReference>
<organism evidence="3 4">
    <name type="scientific">Moesziomyces aphidis</name>
    <name type="common">Pseudozyma aphidis</name>
    <dbReference type="NCBI Taxonomy" id="84754"/>
    <lineage>
        <taxon>Eukaryota</taxon>
        <taxon>Fungi</taxon>
        <taxon>Dikarya</taxon>
        <taxon>Basidiomycota</taxon>
        <taxon>Ustilaginomycotina</taxon>
        <taxon>Ustilaginomycetes</taxon>
        <taxon>Ustilaginales</taxon>
        <taxon>Ustilaginaceae</taxon>
        <taxon>Moesziomyces</taxon>
    </lineage>
</organism>
<feature type="compositionally biased region" description="Pro residues" evidence="1">
    <location>
        <begin position="8"/>
        <end position="17"/>
    </location>
</feature>
<dbReference type="GO" id="GO:0003677">
    <property type="term" value="F:DNA binding"/>
    <property type="evidence" value="ECO:0007669"/>
    <property type="project" value="TreeGrafter"/>
</dbReference>
<dbReference type="PANTHER" id="PTHR23389">
    <property type="entry name" value="CHROMOSOME TRANSMISSION FIDELITY FACTOR 18"/>
    <property type="match status" value="1"/>
</dbReference>
<sequence length="898" mass="97434">MRQATLPWAPPTPAPPPFHRHATHDTPVQQQAAYTVPNEEQIDPALLDADTVIDVSTPTPPPTQPEVATRQAQDMAACTDAPADARPLHPFFTAPTPAMDDEEEGDGRRTRSSRAKAPVSYREDLKAVLRADAAHEAARLKDEKRQAAHQAQAERRSRPAKTKPKAADFEIVETRVAPAPASKRVEQPKPLSLAVKGTSSEAATAHPFFAKKAKPAPTTPSKGGAEDGGEASSGSKHTAGAPAAWSLFSAPRQPARRPTKPAHAPWPSQHDTHLVGWREKERQVIDKARIGLEAFREQYSSRTPHTPVASTWHTAPDFVRSLNNHRPRPAPEGMSLTGDLDAFDSVDDYTAQHVDMSRLTLPTRAVEPAEGQLWCDAWRPRAAAECVGNEAHAALLLEWLRRLLVATPGAVTAAAKRKQVQRRVDRSKRRRARSASDDEWDDFIVDDDEQEAEAPPELDDEQCFGRFGRIQTALAEPNAVGDSPAPSAPGWEPLEQLTNCMVLAGPSGSGKTACVYACAAQLGYEVFELYPGMGKRSGREMLACVGDLARNHMVSSGGIGGGASFKPTAATSVRQSLILIEEADVLFDEDKGFWSAVVELVGQSKRPVVVVCNEPDLVPLHDLPVQEVLEFQKPAAAIVAPWLQTVAASAGRWLSADAVQRWLGQGEVDVRQALMQLQFGLGVPPKQTVVDTVKGMVEEGADVRAVAKAAESSSWADVVEGSAGIEEWGDVGVELHPTRQWGSWTQLVPQPHGSVRLRHSGADDYCAALDQIHGAKSAATVRIPVEEREVDSTVNRLWTMVRPVLSRSAVQNDTAILLDYAPMVRLMAIVDDDLAAIHRDLHAAAAPLEPAPARGRSTRNSARLTSWLASDDYERWLLLGPQEVQIAKQTALSFEPVQ</sequence>
<evidence type="ECO:0000256" key="1">
    <source>
        <dbReference type="SAM" id="MobiDB-lite"/>
    </source>
</evidence>
<dbReference type="AlphaFoldDB" id="W3VE02"/>
<dbReference type="EMBL" id="AWNI01000041">
    <property type="protein sequence ID" value="ETS59764.1"/>
    <property type="molecule type" value="Genomic_DNA"/>
</dbReference>
<feature type="region of interest" description="Disordered" evidence="1">
    <location>
        <begin position="252"/>
        <end position="274"/>
    </location>
</feature>
<dbReference type="InterPro" id="IPR003593">
    <property type="entry name" value="AAA+_ATPase"/>
</dbReference>
<comment type="caution">
    <text evidence="3">The sequence shown here is derived from an EMBL/GenBank/DDBJ whole genome shotgun (WGS) entry which is preliminary data.</text>
</comment>
<feature type="domain" description="AAA+ ATPase" evidence="2">
    <location>
        <begin position="497"/>
        <end position="635"/>
    </location>
</feature>
<dbReference type="Gene3D" id="3.40.50.300">
    <property type="entry name" value="P-loop containing nucleotide triphosphate hydrolases"/>
    <property type="match status" value="1"/>
</dbReference>
<accession>W3VE02</accession>
<dbReference type="SUPFAM" id="SSF52540">
    <property type="entry name" value="P-loop containing nucleoside triphosphate hydrolases"/>
    <property type="match status" value="1"/>
</dbReference>
<reference evidence="3 4" key="1">
    <citation type="journal article" date="2014" name="Genome Announc.">
        <title>Genome sequence of the basidiomycetous fungus Pseudozyma aphidis DSM70725, an efficient producer of biosurfactant mannosylerythritol lipids.</title>
        <authorList>
            <person name="Lorenz S."/>
            <person name="Guenther M."/>
            <person name="Grumaz C."/>
            <person name="Rupp S."/>
            <person name="Zibek S."/>
            <person name="Sohn K."/>
        </authorList>
    </citation>
    <scope>NUCLEOTIDE SEQUENCE [LARGE SCALE GENOMIC DNA]</scope>
    <source>
        <strain evidence="4">ATCC 32657 / CBS 517.83 / DSM 70725 / JCM 10318 / NBRC 10182 / NRRL Y-7954 / St-0401</strain>
    </source>
</reference>
<feature type="region of interest" description="Disordered" evidence="1">
    <location>
        <begin position="83"/>
        <end position="121"/>
    </location>
</feature>
<dbReference type="HOGENOM" id="CLU_299994_0_0_1"/>
<feature type="region of interest" description="Disordered" evidence="1">
    <location>
        <begin position="136"/>
        <end position="240"/>
    </location>
</feature>
<name>W3VE02_MOEAP</name>
<evidence type="ECO:0000313" key="4">
    <source>
        <dbReference type="Proteomes" id="UP000019462"/>
    </source>
</evidence>
<feature type="compositionally biased region" description="Basic residues" evidence="1">
    <location>
        <begin position="421"/>
        <end position="433"/>
    </location>
</feature>